<evidence type="ECO:0000313" key="3">
    <source>
        <dbReference type="EMBL" id="KKA22557.1"/>
    </source>
</evidence>
<comment type="caution">
    <text evidence="3">The sequence shown here is derived from an EMBL/GenBank/DDBJ whole genome shotgun (WGS) entry which is preliminary data.</text>
</comment>
<dbReference type="PANTHER" id="PTHR43861:SF3">
    <property type="entry name" value="PUTATIVE (AFU_ORTHOLOGUE AFUA_2G14390)-RELATED"/>
    <property type="match status" value="1"/>
</dbReference>
<keyword evidence="1 3" id="KW-0808">Transferase</keyword>
<sequence>MYVLYTSSSIEANDLMDINSALCFVYTWCEELRTYLGQACSWHNQLPSPDDRNSGVRLKRKKIESRATLPLIYLAKDLYTEDTEKGKQIRIIKIINMSTQELPKPSSVYASDHNPATLRTHQWRTAANSAAYLLPYLKRDMTILDVGCGPGTITLDLARHVPDGYIIGIDYADKPLAPARALAEEKGITNATFAVGDVLYLDEYADNTFDVVHAHQVLQHVPDPVRALRQMRRVTKPGGIVAVRETASMTWYPRLEGLDAWYDIYRRVARGMGGNPDPGSYLHVWAQEAGFPREAITCSAGTWCFSEPAEREWWSNIWAERVLAPSYVENAVVKGGHCSKEDLERIAETWQEWGKSKDGWFTITHGEIICRK</sequence>
<evidence type="ECO:0000313" key="4">
    <source>
        <dbReference type="Proteomes" id="UP000053958"/>
    </source>
</evidence>
<dbReference type="OrthoDB" id="10017101at2759"/>
<dbReference type="CDD" id="cd02440">
    <property type="entry name" value="AdoMet_MTases"/>
    <property type="match status" value="1"/>
</dbReference>
<dbReference type="GO" id="GO:0008168">
    <property type="term" value="F:methyltransferase activity"/>
    <property type="evidence" value="ECO:0007669"/>
    <property type="project" value="UniProtKB-KW"/>
</dbReference>
<name>A0A0F4YW79_RASE3</name>
<dbReference type="SUPFAM" id="SSF53335">
    <property type="entry name" value="S-adenosyl-L-methionine-dependent methyltransferases"/>
    <property type="match status" value="1"/>
</dbReference>
<proteinExistence type="predicted"/>
<dbReference type="RefSeq" id="XP_013329169.1">
    <property type="nucleotide sequence ID" value="XM_013473715.1"/>
</dbReference>
<keyword evidence="4" id="KW-1185">Reference proteome</keyword>
<organism evidence="3 4">
    <name type="scientific">Rasamsonia emersonii (strain ATCC 16479 / CBS 393.64 / IMI 116815)</name>
    <dbReference type="NCBI Taxonomy" id="1408163"/>
    <lineage>
        <taxon>Eukaryota</taxon>
        <taxon>Fungi</taxon>
        <taxon>Dikarya</taxon>
        <taxon>Ascomycota</taxon>
        <taxon>Pezizomycotina</taxon>
        <taxon>Eurotiomycetes</taxon>
        <taxon>Eurotiomycetidae</taxon>
        <taxon>Eurotiales</taxon>
        <taxon>Trichocomaceae</taxon>
        <taxon>Rasamsonia</taxon>
    </lineage>
</organism>
<dbReference type="STRING" id="1408163.A0A0F4YW79"/>
<dbReference type="PANTHER" id="PTHR43861">
    <property type="entry name" value="TRANS-ACONITATE 2-METHYLTRANSFERASE-RELATED"/>
    <property type="match status" value="1"/>
</dbReference>
<dbReference type="Gene3D" id="3.40.50.150">
    <property type="entry name" value="Vaccinia Virus protein VP39"/>
    <property type="match status" value="1"/>
</dbReference>
<dbReference type="GO" id="GO:0032259">
    <property type="term" value="P:methylation"/>
    <property type="evidence" value="ECO:0007669"/>
    <property type="project" value="UniProtKB-KW"/>
</dbReference>
<dbReference type="InterPro" id="IPR025714">
    <property type="entry name" value="Methyltranfer_dom"/>
</dbReference>
<dbReference type="GeneID" id="25315754"/>
<protein>
    <submittedName>
        <fullName evidence="3">UbiE/COQ5 family methyltransferase</fullName>
    </submittedName>
</protein>
<gene>
    <name evidence="3" type="ORF">T310_3404</name>
</gene>
<accession>A0A0F4YW79</accession>
<keyword evidence="3" id="KW-0489">Methyltransferase</keyword>
<dbReference type="EMBL" id="LASV01000136">
    <property type="protein sequence ID" value="KKA22557.1"/>
    <property type="molecule type" value="Genomic_DNA"/>
</dbReference>
<dbReference type="Pfam" id="PF13847">
    <property type="entry name" value="Methyltransf_31"/>
    <property type="match status" value="1"/>
</dbReference>
<evidence type="ECO:0000256" key="1">
    <source>
        <dbReference type="ARBA" id="ARBA00022679"/>
    </source>
</evidence>
<dbReference type="Proteomes" id="UP000053958">
    <property type="component" value="Unassembled WGS sequence"/>
</dbReference>
<feature type="domain" description="Methyltransferase" evidence="2">
    <location>
        <begin position="138"/>
        <end position="256"/>
    </location>
</feature>
<dbReference type="AlphaFoldDB" id="A0A0F4YW79"/>
<dbReference type="InterPro" id="IPR029063">
    <property type="entry name" value="SAM-dependent_MTases_sf"/>
</dbReference>
<evidence type="ECO:0000259" key="2">
    <source>
        <dbReference type="Pfam" id="PF13847"/>
    </source>
</evidence>
<reference evidence="3 4" key="1">
    <citation type="submission" date="2015-04" db="EMBL/GenBank/DDBJ databases">
        <authorList>
            <person name="Heijne W.H."/>
            <person name="Fedorova N.D."/>
            <person name="Nierman W.C."/>
            <person name="Vollebregt A.W."/>
            <person name="Zhao Z."/>
            <person name="Wu L."/>
            <person name="Kumar M."/>
            <person name="Stam H."/>
            <person name="van den Berg M.A."/>
            <person name="Pel H.J."/>
        </authorList>
    </citation>
    <scope>NUCLEOTIDE SEQUENCE [LARGE SCALE GENOMIC DNA]</scope>
    <source>
        <strain evidence="3 4">CBS 393.64</strain>
    </source>
</reference>